<dbReference type="Pfam" id="PF14378">
    <property type="entry name" value="PAP2_3"/>
    <property type="match status" value="1"/>
</dbReference>
<evidence type="ECO:0000313" key="8">
    <source>
        <dbReference type="Proteomes" id="UP000053791"/>
    </source>
</evidence>
<feature type="transmembrane region" description="Helical" evidence="5">
    <location>
        <begin position="107"/>
        <end position="127"/>
    </location>
</feature>
<evidence type="ECO:0000256" key="4">
    <source>
        <dbReference type="ARBA" id="ARBA00023136"/>
    </source>
</evidence>
<feature type="transmembrane region" description="Helical" evidence="5">
    <location>
        <begin position="329"/>
        <end position="347"/>
    </location>
</feature>
<dbReference type="SUPFAM" id="SSF48317">
    <property type="entry name" value="Acid phosphatase/Vanadium-dependent haloperoxidase"/>
    <property type="match status" value="1"/>
</dbReference>
<dbReference type="PANTHER" id="PTHR31310">
    <property type="match status" value="1"/>
</dbReference>
<evidence type="ECO:0000256" key="2">
    <source>
        <dbReference type="ARBA" id="ARBA00022692"/>
    </source>
</evidence>
<dbReference type="AlphaFoldDB" id="A0A0X3TXV0"/>
<proteinExistence type="predicted"/>
<sequence>MTMQIELPAQRSLLGAIFWRNRLFLSIVALYVLAGVGVSLAKNVSFWSGTVPVLLGILDIFKLMLISFATIWIIWRFIYAATSVKPEKPIHWLLADLRGAVLNSMNLVDGTLCFMAVGFMAATFTFFKDLIPSFQPFSWDPQFAELDRFLHGGVDAWTLLWPVFGTPLFTTVLNAAYHAWFILLYVAVFVAAFDRRDPERSMAFLVAFSLTWIVGGTVLATLFSSAGPVYYQAFGFGDTFAAQMQKLAELNEISPVWSLEVQQILLDNYRADGPVRGISAMPSMHVATSVLLALFAFSYSRVLGWAMAVFAGSILIGSVHLGWHYAVDGYFSIVIAGICWWFAKTLAKRFSDPSY</sequence>
<evidence type="ECO:0000256" key="1">
    <source>
        <dbReference type="ARBA" id="ARBA00004141"/>
    </source>
</evidence>
<protein>
    <recommendedName>
        <fullName evidence="6">Inositolphosphotransferase Aur1/Ipt1 domain-containing protein</fullName>
    </recommendedName>
</protein>
<feature type="transmembrane region" description="Helical" evidence="5">
    <location>
        <begin position="302"/>
        <end position="323"/>
    </location>
</feature>
<dbReference type="PANTHER" id="PTHR31310:SF7">
    <property type="entry name" value="PA-PHOSPHATASE RELATED-FAMILY PROTEIN DDB_G0268928"/>
    <property type="match status" value="1"/>
</dbReference>
<comment type="caution">
    <text evidence="7">The sequence shown here is derived from an EMBL/GenBank/DDBJ whole genome shotgun (WGS) entry which is preliminary data.</text>
</comment>
<evidence type="ECO:0000259" key="6">
    <source>
        <dbReference type="Pfam" id="PF14378"/>
    </source>
</evidence>
<dbReference type="OrthoDB" id="9816314at2"/>
<feature type="transmembrane region" description="Helical" evidence="5">
    <location>
        <begin position="175"/>
        <end position="193"/>
    </location>
</feature>
<dbReference type="STRING" id="1685379.AVO45_05925"/>
<dbReference type="EMBL" id="LQBQ01000012">
    <property type="protein sequence ID" value="KUJ80583.1"/>
    <property type="molecule type" value="Genomic_DNA"/>
</dbReference>
<accession>A0A0X3TXV0</accession>
<gene>
    <name evidence="7" type="ORF">AVO45_05925</name>
</gene>
<feature type="transmembrane region" description="Helical" evidence="5">
    <location>
        <begin position="21"/>
        <end position="41"/>
    </location>
</feature>
<feature type="domain" description="Inositolphosphotransferase Aur1/Ipt1" evidence="6">
    <location>
        <begin position="142"/>
        <end position="341"/>
    </location>
</feature>
<dbReference type="InterPro" id="IPR052185">
    <property type="entry name" value="IPC_Synthase-Related"/>
</dbReference>
<evidence type="ECO:0000256" key="5">
    <source>
        <dbReference type="SAM" id="Phobius"/>
    </source>
</evidence>
<organism evidence="7 8">
    <name type="scientific">Ruegeria marisrubri</name>
    <dbReference type="NCBI Taxonomy" id="1685379"/>
    <lineage>
        <taxon>Bacteria</taxon>
        <taxon>Pseudomonadati</taxon>
        <taxon>Pseudomonadota</taxon>
        <taxon>Alphaproteobacteria</taxon>
        <taxon>Rhodobacterales</taxon>
        <taxon>Roseobacteraceae</taxon>
        <taxon>Ruegeria</taxon>
    </lineage>
</organism>
<keyword evidence="8" id="KW-1185">Reference proteome</keyword>
<evidence type="ECO:0000313" key="7">
    <source>
        <dbReference type="EMBL" id="KUJ80583.1"/>
    </source>
</evidence>
<keyword evidence="2 5" id="KW-0812">Transmembrane</keyword>
<feature type="transmembrane region" description="Helical" evidence="5">
    <location>
        <begin position="275"/>
        <end position="295"/>
    </location>
</feature>
<dbReference type="InterPro" id="IPR026841">
    <property type="entry name" value="Aur1/Ipt1"/>
</dbReference>
<comment type="subcellular location">
    <subcellularLocation>
        <location evidence="1">Membrane</location>
        <topology evidence="1">Multi-pass membrane protein</topology>
    </subcellularLocation>
</comment>
<feature type="transmembrane region" description="Helical" evidence="5">
    <location>
        <begin position="205"/>
        <end position="226"/>
    </location>
</feature>
<dbReference type="Proteomes" id="UP000053791">
    <property type="component" value="Unassembled WGS sequence"/>
</dbReference>
<reference evidence="7 8" key="1">
    <citation type="submission" date="2015-12" db="EMBL/GenBank/DDBJ databases">
        <authorList>
            <person name="Shamseldin A."/>
            <person name="Moawad H."/>
            <person name="Abd El-Rahim W.M."/>
            <person name="Sadowsky M.J."/>
        </authorList>
    </citation>
    <scope>NUCLEOTIDE SEQUENCE [LARGE SCALE GENOMIC DNA]</scope>
    <source>
        <strain evidence="7 8">ZGT118</strain>
    </source>
</reference>
<keyword evidence="4 5" id="KW-0472">Membrane</keyword>
<dbReference type="GO" id="GO:0016020">
    <property type="term" value="C:membrane"/>
    <property type="evidence" value="ECO:0007669"/>
    <property type="project" value="UniProtKB-SubCell"/>
</dbReference>
<dbReference type="InterPro" id="IPR036938">
    <property type="entry name" value="PAP2/HPO_sf"/>
</dbReference>
<name>A0A0X3TXV0_9RHOB</name>
<feature type="transmembrane region" description="Helical" evidence="5">
    <location>
        <begin position="53"/>
        <end position="75"/>
    </location>
</feature>
<keyword evidence="3 5" id="KW-1133">Transmembrane helix</keyword>
<evidence type="ECO:0000256" key="3">
    <source>
        <dbReference type="ARBA" id="ARBA00022989"/>
    </source>
</evidence>
<dbReference type="RefSeq" id="WP_068345997.1">
    <property type="nucleotide sequence ID" value="NZ_LQBQ01000012.1"/>
</dbReference>